<evidence type="ECO:0000256" key="1">
    <source>
        <dbReference type="SAM" id="Coils"/>
    </source>
</evidence>
<accession>A0A151JZ97</accession>
<reference evidence="3 4" key="1">
    <citation type="submission" date="2016-03" db="EMBL/GenBank/DDBJ databases">
        <title>Trachymyrmex septentrionalis WGS genome.</title>
        <authorList>
            <person name="Nygaard S."/>
            <person name="Hu H."/>
            <person name="Boomsma J."/>
            <person name="Zhang G."/>
        </authorList>
    </citation>
    <scope>NUCLEOTIDE SEQUENCE [LARGE SCALE GENOMIC DNA]</scope>
    <source>
        <strain evidence="3">Tsep2-gDNA-1</strain>
        <tissue evidence="3">Whole body</tissue>
    </source>
</reference>
<dbReference type="PANTHER" id="PTHR22954">
    <property type="entry name" value="RETROVIRAL PROTEASE-RELATED"/>
    <property type="match status" value="1"/>
</dbReference>
<dbReference type="Proteomes" id="UP000078541">
    <property type="component" value="Unassembled WGS sequence"/>
</dbReference>
<dbReference type="AlphaFoldDB" id="A0A151JZ97"/>
<protein>
    <submittedName>
        <fullName evidence="3">Uncharacterized protein</fullName>
    </submittedName>
</protein>
<dbReference type="EMBL" id="KQ981432">
    <property type="protein sequence ID" value="KYN41679.1"/>
    <property type="molecule type" value="Genomic_DNA"/>
</dbReference>
<organism evidence="3 4">
    <name type="scientific">Trachymyrmex septentrionalis</name>
    <dbReference type="NCBI Taxonomy" id="34720"/>
    <lineage>
        <taxon>Eukaryota</taxon>
        <taxon>Metazoa</taxon>
        <taxon>Ecdysozoa</taxon>
        <taxon>Arthropoda</taxon>
        <taxon>Hexapoda</taxon>
        <taxon>Insecta</taxon>
        <taxon>Pterygota</taxon>
        <taxon>Neoptera</taxon>
        <taxon>Endopterygota</taxon>
        <taxon>Hymenoptera</taxon>
        <taxon>Apocrita</taxon>
        <taxon>Aculeata</taxon>
        <taxon>Formicoidea</taxon>
        <taxon>Formicidae</taxon>
        <taxon>Myrmicinae</taxon>
        <taxon>Trachymyrmex</taxon>
    </lineage>
</organism>
<sequence length="359" mass="41505">MDRAQKVTRIAFTRAYTAFQAEKTRQPLDITSLQVAYALVQDKASELKELSLKLRNLMIEAEESEEALCREIEHADEYAAKYHQAKFEVTGLIERQEAHESTLPAQSPSRRSYSALAMTQESMRTLKLPKIELRKFGGDIKDWLPFWGTFKKIHVNPELAKEDKFHYLVQSMETGSRACEVVSSFPPTAENYEKAIQSLESRFGKKELLIEFHVRELLKLVLNKSKKMSLAAIYDKLETHMRSLETLDGQISKTNFAKRIRYRQSLKEELRRRFRIQYLGQLSRRTKCKSSFTQVADGEKPESAPQKKQESVVEEKPESAPQEKQESVVEEKPESVPTEETGLRTRSGRLIKKPERFEA</sequence>
<evidence type="ECO:0000313" key="4">
    <source>
        <dbReference type="Proteomes" id="UP000078541"/>
    </source>
</evidence>
<keyword evidence="1" id="KW-0175">Coiled coil</keyword>
<evidence type="ECO:0000313" key="3">
    <source>
        <dbReference type="EMBL" id="KYN41679.1"/>
    </source>
</evidence>
<feature type="compositionally biased region" description="Basic and acidic residues" evidence="2">
    <location>
        <begin position="297"/>
        <end position="334"/>
    </location>
</feature>
<dbReference type="PANTHER" id="PTHR22954:SF3">
    <property type="entry name" value="PROTEIN CBG08539"/>
    <property type="match status" value="1"/>
</dbReference>
<dbReference type="Pfam" id="PF03564">
    <property type="entry name" value="DUF1759"/>
    <property type="match status" value="1"/>
</dbReference>
<keyword evidence="4" id="KW-1185">Reference proteome</keyword>
<dbReference type="InterPro" id="IPR005312">
    <property type="entry name" value="DUF1759"/>
</dbReference>
<name>A0A151JZ97_9HYME</name>
<feature type="region of interest" description="Disordered" evidence="2">
    <location>
        <begin position="290"/>
        <end position="359"/>
    </location>
</feature>
<feature type="coiled-coil region" evidence="1">
    <location>
        <begin position="40"/>
        <end position="67"/>
    </location>
</feature>
<dbReference type="STRING" id="34720.A0A151JZ97"/>
<evidence type="ECO:0000256" key="2">
    <source>
        <dbReference type="SAM" id="MobiDB-lite"/>
    </source>
</evidence>
<proteinExistence type="predicted"/>
<gene>
    <name evidence="3" type="ORF">ALC56_03899</name>
</gene>